<name>A0A1V0SK36_9VIRU</name>
<proteinExistence type="predicted"/>
<evidence type="ECO:0000313" key="1">
    <source>
        <dbReference type="EMBL" id="ARF12031.1"/>
    </source>
</evidence>
<accession>A0A1V0SK36</accession>
<organism evidence="1">
    <name type="scientific">Klosneuvirus KNV1</name>
    <dbReference type="NCBI Taxonomy" id="1977640"/>
    <lineage>
        <taxon>Viruses</taxon>
        <taxon>Varidnaviria</taxon>
        <taxon>Bamfordvirae</taxon>
        <taxon>Nucleocytoviricota</taxon>
        <taxon>Megaviricetes</taxon>
        <taxon>Imitervirales</taxon>
        <taxon>Mimiviridae</taxon>
        <taxon>Klosneuvirinae</taxon>
        <taxon>Klosneuvirus</taxon>
    </lineage>
</organism>
<sequence length="110" mass="13519">MINYLIIRWIKLNFNLLCNIIMDKSNECQNTFYYCRKLKDNDEWQCKNGKDIPLEFRKSNHKLVDKKIIYAECNQSNDFENMVKNQLGHNTKFFDKDYRCSEKECLWKRF</sequence>
<dbReference type="EMBL" id="KY684110">
    <property type="protein sequence ID" value="ARF12031.1"/>
    <property type="molecule type" value="Genomic_DNA"/>
</dbReference>
<protein>
    <submittedName>
        <fullName evidence="1">Uncharacterized protein</fullName>
    </submittedName>
</protein>
<reference evidence="1" key="1">
    <citation type="journal article" date="2017" name="Science">
        <title>Giant viruses with an expanded complement of translation system components.</title>
        <authorList>
            <person name="Schulz F."/>
            <person name="Yutin N."/>
            <person name="Ivanova N.N."/>
            <person name="Ortega D.R."/>
            <person name="Lee T.K."/>
            <person name="Vierheilig J."/>
            <person name="Daims H."/>
            <person name="Horn M."/>
            <person name="Wagner M."/>
            <person name="Jensen G.J."/>
            <person name="Kyrpides N.C."/>
            <person name="Koonin E.V."/>
            <person name="Woyke T."/>
        </authorList>
    </citation>
    <scope>NUCLEOTIDE SEQUENCE</scope>
    <source>
        <strain evidence="1">KNV1</strain>
    </source>
</reference>
<gene>
    <name evidence="1" type="ORF">Klosneuvirus_3_166</name>
</gene>